<organism evidence="2 3">
    <name type="scientific">Rubus argutus</name>
    <name type="common">Southern blackberry</name>
    <dbReference type="NCBI Taxonomy" id="59490"/>
    <lineage>
        <taxon>Eukaryota</taxon>
        <taxon>Viridiplantae</taxon>
        <taxon>Streptophyta</taxon>
        <taxon>Embryophyta</taxon>
        <taxon>Tracheophyta</taxon>
        <taxon>Spermatophyta</taxon>
        <taxon>Magnoliopsida</taxon>
        <taxon>eudicotyledons</taxon>
        <taxon>Gunneridae</taxon>
        <taxon>Pentapetalae</taxon>
        <taxon>rosids</taxon>
        <taxon>fabids</taxon>
        <taxon>Rosales</taxon>
        <taxon>Rosaceae</taxon>
        <taxon>Rosoideae</taxon>
        <taxon>Rosoideae incertae sedis</taxon>
        <taxon>Rubus</taxon>
    </lineage>
</organism>
<protein>
    <recommendedName>
        <fullName evidence="1">Reverse transcriptase domain-containing protein</fullName>
    </recommendedName>
</protein>
<sequence length="508" mass="56572">MHLSISSNTILSRPSFRSEILSALSSPPSRFCSWAPRPKGLSVERLVPTHIRHITFTLPSDVGCSPLLLPTKLTGITPTFTDLVKRFWSTLQFSGCPQYILASKLRALKVMLKEWNRSHVGDVHSRVADSKAVLDEVQAEISSQGPSEDRFQHECLAHTKYIFDLFLQSTILKGKSRIRWLSDGDRNTSFLHNMVHFLMIAAHFVQHYEHSFAQNSAITDTGLVERVIPHMVTDVENASLMTIPSPQEVHEAVKRLDGFSAPGPDGFGGCFFSHYWDVVSNDVTLAVQSFFSTGFILPHFNSNLLILIPKNLETEGASDFRPIALANFVFKVITKIMADRLALVASRIISPNQSAFIKGRSITDPIKCINLLDRKCKHGNIAIKFDIRKAFDTLDLCFLLRVLTSFGFAPSFVNGIHSILRSAYLSVNVNGQSCGYFTCSRGVRQGDPLSPLLFCLAEEVLSRGLSLLVNNSKLKHIAAPRTTSPPTHVLFADDVMVFIKEMQDICVL</sequence>
<dbReference type="InterPro" id="IPR043502">
    <property type="entry name" value="DNA/RNA_pol_sf"/>
</dbReference>
<dbReference type="CDD" id="cd01650">
    <property type="entry name" value="RT_nLTR_like"/>
    <property type="match status" value="1"/>
</dbReference>
<evidence type="ECO:0000313" key="3">
    <source>
        <dbReference type="Proteomes" id="UP001457282"/>
    </source>
</evidence>
<feature type="domain" description="Reverse transcriptase" evidence="1">
    <location>
        <begin position="289"/>
        <end position="508"/>
    </location>
</feature>
<dbReference type="Pfam" id="PF00078">
    <property type="entry name" value="RVT_1"/>
    <property type="match status" value="1"/>
</dbReference>
<dbReference type="InterPro" id="IPR000477">
    <property type="entry name" value="RT_dom"/>
</dbReference>
<dbReference type="EMBL" id="JBEDUW010000002">
    <property type="protein sequence ID" value="KAK9943230.1"/>
    <property type="molecule type" value="Genomic_DNA"/>
</dbReference>
<dbReference type="PROSITE" id="PS50878">
    <property type="entry name" value="RT_POL"/>
    <property type="match status" value="1"/>
</dbReference>
<gene>
    <name evidence="2" type="ORF">M0R45_008845</name>
</gene>
<comment type="caution">
    <text evidence="2">The sequence shown here is derived from an EMBL/GenBank/DDBJ whole genome shotgun (WGS) entry which is preliminary data.</text>
</comment>
<reference evidence="2 3" key="1">
    <citation type="journal article" date="2023" name="G3 (Bethesda)">
        <title>A chromosome-length genome assembly and annotation of blackberry (Rubus argutus, cv. 'Hillquist').</title>
        <authorList>
            <person name="Bruna T."/>
            <person name="Aryal R."/>
            <person name="Dudchenko O."/>
            <person name="Sargent D.J."/>
            <person name="Mead D."/>
            <person name="Buti M."/>
            <person name="Cavallini A."/>
            <person name="Hytonen T."/>
            <person name="Andres J."/>
            <person name="Pham M."/>
            <person name="Weisz D."/>
            <person name="Mascagni F."/>
            <person name="Usai G."/>
            <person name="Natali L."/>
            <person name="Bassil N."/>
            <person name="Fernandez G.E."/>
            <person name="Lomsadze A."/>
            <person name="Armour M."/>
            <person name="Olukolu B."/>
            <person name="Poorten T."/>
            <person name="Britton C."/>
            <person name="Davik J."/>
            <person name="Ashrafi H."/>
            <person name="Aiden E.L."/>
            <person name="Borodovsky M."/>
            <person name="Worthington M."/>
        </authorList>
    </citation>
    <scope>NUCLEOTIDE SEQUENCE [LARGE SCALE GENOMIC DNA]</scope>
    <source>
        <strain evidence="2">PI 553951</strain>
    </source>
</reference>
<dbReference type="Proteomes" id="UP001457282">
    <property type="component" value="Unassembled WGS sequence"/>
</dbReference>
<dbReference type="SUPFAM" id="SSF56672">
    <property type="entry name" value="DNA/RNA polymerases"/>
    <property type="match status" value="1"/>
</dbReference>
<proteinExistence type="predicted"/>
<evidence type="ECO:0000313" key="2">
    <source>
        <dbReference type="EMBL" id="KAK9943230.1"/>
    </source>
</evidence>
<accession>A0AAW1Y597</accession>
<name>A0AAW1Y597_RUBAR</name>
<dbReference type="AlphaFoldDB" id="A0AAW1Y597"/>
<keyword evidence="3" id="KW-1185">Reference proteome</keyword>
<dbReference type="PANTHER" id="PTHR19446">
    <property type="entry name" value="REVERSE TRANSCRIPTASES"/>
    <property type="match status" value="1"/>
</dbReference>
<evidence type="ECO:0000259" key="1">
    <source>
        <dbReference type="PROSITE" id="PS50878"/>
    </source>
</evidence>